<proteinExistence type="predicted"/>
<dbReference type="PANTHER" id="PTHR38420:SF3">
    <property type="entry name" value="5',5'''-P-1,P-4-TETRAPHOSPHATE PHOSPHORYLASE 2"/>
    <property type="match status" value="1"/>
</dbReference>
<evidence type="ECO:0000259" key="1">
    <source>
        <dbReference type="Pfam" id="PF09830"/>
    </source>
</evidence>
<evidence type="ECO:0000313" key="4">
    <source>
        <dbReference type="Proteomes" id="UP000838763"/>
    </source>
</evidence>
<keyword evidence="4" id="KW-1185">Reference proteome</keyword>
<dbReference type="InterPro" id="IPR009163">
    <property type="entry name" value="Ap4A_phos1/2"/>
</dbReference>
<name>A0A9P1ME81_9PEZI</name>
<gene>
    <name evidence="3" type="ORF">PPNO1_LOCUS7679</name>
</gene>
<dbReference type="Pfam" id="PF09830">
    <property type="entry name" value="ATP_transf"/>
    <property type="match status" value="1"/>
</dbReference>
<reference evidence="3" key="1">
    <citation type="submission" date="2022-11" db="EMBL/GenBank/DDBJ databases">
        <authorList>
            <person name="Scott C."/>
            <person name="Bruce N."/>
        </authorList>
    </citation>
    <scope>NUCLEOTIDE SEQUENCE</scope>
</reference>
<evidence type="ECO:0000313" key="3">
    <source>
        <dbReference type="EMBL" id="CAI4218082.1"/>
    </source>
</evidence>
<dbReference type="Pfam" id="PF19327">
    <property type="entry name" value="Ap4A_phos_N"/>
    <property type="match status" value="1"/>
</dbReference>
<dbReference type="AlphaFoldDB" id="A0A9P1ME81"/>
<dbReference type="EMBL" id="CALLCH030000017">
    <property type="protein sequence ID" value="CAI4218082.1"/>
    <property type="molecule type" value="Genomic_DNA"/>
</dbReference>
<feature type="domain" description="Ap4A phosphorylase 1/2 N-terminal" evidence="2">
    <location>
        <begin position="44"/>
        <end position="154"/>
    </location>
</feature>
<dbReference type="Gene3D" id="3.30.428.70">
    <property type="match status" value="1"/>
</dbReference>
<evidence type="ECO:0000259" key="2">
    <source>
        <dbReference type="Pfam" id="PF19327"/>
    </source>
</evidence>
<evidence type="ECO:0008006" key="5">
    <source>
        <dbReference type="Google" id="ProtNLM"/>
    </source>
</evidence>
<dbReference type="PANTHER" id="PTHR38420">
    <property type="entry name" value="AP-4-A PHOSPHORYLASE II"/>
    <property type="match status" value="1"/>
</dbReference>
<dbReference type="OrthoDB" id="10267950at2759"/>
<dbReference type="SUPFAM" id="SSF54197">
    <property type="entry name" value="HIT-like"/>
    <property type="match status" value="1"/>
</dbReference>
<accession>A0A9P1ME81</accession>
<dbReference type="GO" id="GO:0009117">
    <property type="term" value="P:nucleotide metabolic process"/>
    <property type="evidence" value="ECO:0007669"/>
    <property type="project" value="InterPro"/>
</dbReference>
<dbReference type="InterPro" id="IPR019200">
    <property type="entry name" value="ATP_adenylylTrfase_C"/>
</dbReference>
<feature type="domain" description="ATP adenylyltransferase C-terminal" evidence="1">
    <location>
        <begin position="175"/>
        <end position="304"/>
    </location>
</feature>
<dbReference type="InterPro" id="IPR036265">
    <property type="entry name" value="HIT-like_sf"/>
</dbReference>
<dbReference type="GO" id="GO:0005524">
    <property type="term" value="F:ATP binding"/>
    <property type="evidence" value="ECO:0007669"/>
    <property type="project" value="InterPro"/>
</dbReference>
<sequence length="311" mass="33545">MASVKAPGNLPQLVKSTFGKARANGDLLYFPTQVTVLAPTSIPKVFNPFENPDKGLLIAELAPDHNLVLNKFAVVQEHFILATKSFREQTHLLDANDLEATYACIAAYHDSVPEAEMGSDAGEGELYAFFNSGEFSGASQPHRHIQLLPVARMREGIEEGKWDVLAKRLVGEIQDLPFTVFAADIEPGMSGQALRDIYLTLYRQACASVAALLSKGDIADGAEAQTEGLARISYNMAMTRHALIVCPRLSEGGAVWDQGEAIGKVSFNGTVLAGTALVKTSAEWDALRSDPEALFNVLKTIGVPKSSRIES</sequence>
<dbReference type="Proteomes" id="UP000838763">
    <property type="component" value="Unassembled WGS sequence"/>
</dbReference>
<dbReference type="InterPro" id="IPR045759">
    <property type="entry name" value="Ap4A_phos1/2_N"/>
</dbReference>
<dbReference type="InterPro" id="IPR043171">
    <property type="entry name" value="Ap4A_phos1/2-like"/>
</dbReference>
<organism evidence="3 4">
    <name type="scientific">Parascedosporium putredinis</name>
    <dbReference type="NCBI Taxonomy" id="1442378"/>
    <lineage>
        <taxon>Eukaryota</taxon>
        <taxon>Fungi</taxon>
        <taxon>Dikarya</taxon>
        <taxon>Ascomycota</taxon>
        <taxon>Pezizomycotina</taxon>
        <taxon>Sordariomycetes</taxon>
        <taxon>Hypocreomycetidae</taxon>
        <taxon>Microascales</taxon>
        <taxon>Microascaceae</taxon>
        <taxon>Parascedosporium</taxon>
    </lineage>
</organism>
<comment type="caution">
    <text evidence="3">The sequence shown here is derived from an EMBL/GenBank/DDBJ whole genome shotgun (WGS) entry which is preliminary data.</text>
</comment>
<dbReference type="GO" id="GO:0003877">
    <property type="term" value="F:ATP:ADP adenylyltransferase activity"/>
    <property type="evidence" value="ECO:0007669"/>
    <property type="project" value="InterPro"/>
</dbReference>
<protein>
    <recommendedName>
        <fullName evidence="5">Ap4A phosphorylase II</fullName>
    </recommendedName>
</protein>